<dbReference type="AlphaFoldDB" id="A0A9D3V281"/>
<organism evidence="1 2">
    <name type="scientific">Gossypium stocksii</name>
    <dbReference type="NCBI Taxonomy" id="47602"/>
    <lineage>
        <taxon>Eukaryota</taxon>
        <taxon>Viridiplantae</taxon>
        <taxon>Streptophyta</taxon>
        <taxon>Embryophyta</taxon>
        <taxon>Tracheophyta</taxon>
        <taxon>Spermatophyta</taxon>
        <taxon>Magnoliopsida</taxon>
        <taxon>eudicotyledons</taxon>
        <taxon>Gunneridae</taxon>
        <taxon>Pentapetalae</taxon>
        <taxon>rosids</taxon>
        <taxon>malvids</taxon>
        <taxon>Malvales</taxon>
        <taxon>Malvaceae</taxon>
        <taxon>Malvoideae</taxon>
        <taxon>Gossypium</taxon>
    </lineage>
</organism>
<dbReference type="OrthoDB" id="1938246at2759"/>
<accession>A0A9D3V281</accession>
<dbReference type="Proteomes" id="UP000828251">
    <property type="component" value="Unassembled WGS sequence"/>
</dbReference>
<reference evidence="1 2" key="1">
    <citation type="journal article" date="2021" name="Plant Biotechnol. J.">
        <title>Multi-omics assisted identification of the key and species-specific regulatory components of drought-tolerant mechanisms in Gossypium stocksii.</title>
        <authorList>
            <person name="Yu D."/>
            <person name="Ke L."/>
            <person name="Zhang D."/>
            <person name="Wu Y."/>
            <person name="Sun Y."/>
            <person name="Mei J."/>
            <person name="Sun J."/>
            <person name="Sun Y."/>
        </authorList>
    </citation>
    <scope>NUCLEOTIDE SEQUENCE [LARGE SCALE GENOMIC DNA]</scope>
    <source>
        <strain evidence="2">cv. E1</strain>
        <tissue evidence="1">Leaf</tissue>
    </source>
</reference>
<sequence length="136" mass="15422">MEDLLVSLEGKGNKAGTPFFSLPLCCSNECIVQAFRGGKQEVYIKKISQICIGFFSKGRDYVAYGVAVCWQLICSPKREGGLGLRNLEEWNKACILLQVGRILAQKDSIWIASIKEYIMKRKNFWDVAPYFASNWN</sequence>
<dbReference type="EMBL" id="JAIQCV010000009">
    <property type="protein sequence ID" value="KAH1066826.1"/>
    <property type="molecule type" value="Genomic_DNA"/>
</dbReference>
<gene>
    <name evidence="1" type="ORF">J1N35_031813</name>
</gene>
<proteinExistence type="predicted"/>
<evidence type="ECO:0000313" key="2">
    <source>
        <dbReference type="Proteomes" id="UP000828251"/>
    </source>
</evidence>
<protein>
    <submittedName>
        <fullName evidence="1">Uncharacterized protein</fullName>
    </submittedName>
</protein>
<keyword evidence="2" id="KW-1185">Reference proteome</keyword>
<comment type="caution">
    <text evidence="1">The sequence shown here is derived from an EMBL/GenBank/DDBJ whole genome shotgun (WGS) entry which is preliminary data.</text>
</comment>
<name>A0A9D3V281_9ROSI</name>
<evidence type="ECO:0000313" key="1">
    <source>
        <dbReference type="EMBL" id="KAH1066826.1"/>
    </source>
</evidence>